<proteinExistence type="predicted"/>
<evidence type="ECO:0000313" key="3">
    <source>
        <dbReference type="Proteomes" id="UP000013568"/>
    </source>
</evidence>
<dbReference type="HOGENOM" id="CLU_2151259_0_0_6"/>
<accession>E9CQI3</accession>
<protein>
    <submittedName>
        <fullName evidence="2">Uncharacterized protein</fullName>
    </submittedName>
</protein>
<dbReference type="AlphaFoldDB" id="E9CQI3"/>
<evidence type="ECO:0000256" key="1">
    <source>
        <dbReference type="SAM" id="MobiDB-lite"/>
    </source>
</evidence>
<sequence length="111" mass="12739">LKFLPLRFAFIKIKIIFMPRIFISSQKTLPEIRRRKRGFTVDIFYLFPFTINAVVLCSQNPADKDPSPGTDQPEPVALKTSIGNNDNFGLRDETLCECIKKMFMHTQATSL</sequence>
<organism evidence="2 3">
    <name type="scientific">Serratia symbiotica str. Tucson</name>
    <dbReference type="NCBI Taxonomy" id="914128"/>
    <lineage>
        <taxon>Bacteria</taxon>
        <taxon>Pseudomonadati</taxon>
        <taxon>Pseudomonadota</taxon>
        <taxon>Gammaproteobacteria</taxon>
        <taxon>Enterobacterales</taxon>
        <taxon>Yersiniaceae</taxon>
        <taxon>Serratia</taxon>
        <taxon>Serratia symbiotica</taxon>
    </lineage>
</organism>
<dbReference type="EMBL" id="GL636293">
    <property type="protein sequence ID" value="EFW11187.1"/>
    <property type="molecule type" value="Genomic_DNA"/>
</dbReference>
<name>E9CQI3_9GAMM</name>
<gene>
    <name evidence="2" type="ORF">SSYM_0151</name>
</gene>
<dbReference type="Proteomes" id="UP000013568">
    <property type="component" value="Unassembled WGS sequence"/>
</dbReference>
<reference evidence="3" key="1">
    <citation type="journal article" date="2011" name="Genome Biol. Evol.">
        <title>Massive genomic decay in Serratia symbiotica, a recently evolved symbiont of aphids.</title>
        <authorList>
            <person name="Burke G.R."/>
            <person name="Moran N.A."/>
        </authorList>
    </citation>
    <scope>NUCLEOTIDE SEQUENCE [LARGE SCALE GENOMIC DNA]</scope>
    <source>
        <strain evidence="3">Tucson</strain>
    </source>
</reference>
<feature type="region of interest" description="Disordered" evidence="1">
    <location>
        <begin position="62"/>
        <end position="83"/>
    </location>
</feature>
<feature type="non-terminal residue" evidence="2">
    <location>
        <position position="1"/>
    </location>
</feature>
<evidence type="ECO:0000313" key="2">
    <source>
        <dbReference type="EMBL" id="EFW11187.1"/>
    </source>
</evidence>
<keyword evidence="3" id="KW-1185">Reference proteome</keyword>